<dbReference type="EMBL" id="BK032817">
    <property type="protein sequence ID" value="DAF61799.1"/>
    <property type="molecule type" value="Genomic_DNA"/>
</dbReference>
<protein>
    <submittedName>
        <fullName evidence="1">Restriction alleviation protein</fullName>
    </submittedName>
</protein>
<name>A0A8S5TFN8_9CAUD</name>
<accession>A0A8S5TFN8</accession>
<dbReference type="Pfam" id="PF14354">
    <property type="entry name" value="Lar_restr_allev"/>
    <property type="match status" value="1"/>
</dbReference>
<evidence type="ECO:0000313" key="1">
    <source>
        <dbReference type="EMBL" id="DAF61799.1"/>
    </source>
</evidence>
<sequence length="66" mass="7596">MSDLKCCPFCGGEVEERGGTCNYGKKIMTLDVKCLKCETTFKFKHKWEINPYVETVDAWNRRANDG</sequence>
<proteinExistence type="predicted"/>
<organism evidence="1">
    <name type="scientific">Siphoviridae sp. ctbgC51</name>
    <dbReference type="NCBI Taxonomy" id="2827901"/>
    <lineage>
        <taxon>Viruses</taxon>
        <taxon>Duplodnaviria</taxon>
        <taxon>Heunggongvirae</taxon>
        <taxon>Uroviricota</taxon>
        <taxon>Caudoviricetes</taxon>
    </lineage>
</organism>
<reference evidence="1" key="1">
    <citation type="journal article" date="2021" name="Proc. Natl. Acad. Sci. U.S.A.">
        <title>A Catalog of Tens of Thousands of Viruses from Human Metagenomes Reveals Hidden Associations with Chronic Diseases.</title>
        <authorList>
            <person name="Tisza M.J."/>
            <person name="Buck C.B."/>
        </authorList>
    </citation>
    <scope>NUCLEOTIDE SEQUENCE</scope>
    <source>
        <strain evidence="1">CtbgC51</strain>
    </source>
</reference>